<dbReference type="GeneID" id="104717106"/>
<evidence type="ECO:0000256" key="1">
    <source>
        <dbReference type="SAM" id="Phobius"/>
    </source>
</evidence>
<sequence length="159" mass="17705">MVEKKSFRIVKSNYLITLNPLLLSQKQHCPLITMSEEKSHSGKVKMLTLQHSSFISFSPSDNKLRSLTNGFTIMSKKRDFAEKSNEKGPLLRIKVPNTILARSAIAVLGLGFIDAGYSGDWSRIGVISKETEQLLKIAAFLVVPLCIFLILSFSNDTTD</sequence>
<keyword evidence="3" id="KW-1185">Reference proteome</keyword>
<reference evidence="3" key="1">
    <citation type="journal article" date="2014" name="Nat. Commun.">
        <title>The emerging biofuel crop Camelina sativa retains a highly undifferentiated hexaploid genome structure.</title>
        <authorList>
            <person name="Kagale S."/>
            <person name="Koh C."/>
            <person name="Nixon J."/>
            <person name="Bollina V."/>
            <person name="Clarke W.E."/>
            <person name="Tuteja R."/>
            <person name="Spillane C."/>
            <person name="Robinson S.J."/>
            <person name="Links M.G."/>
            <person name="Clarke C."/>
            <person name="Higgins E.E."/>
            <person name="Huebert T."/>
            <person name="Sharpe A.G."/>
            <person name="Parkin I.A."/>
        </authorList>
    </citation>
    <scope>NUCLEOTIDE SEQUENCE [LARGE SCALE GENOMIC DNA]</scope>
    <source>
        <strain evidence="3">cv. DH55</strain>
    </source>
</reference>
<dbReference type="Proteomes" id="UP000694864">
    <property type="component" value="Chromosome 10"/>
</dbReference>
<keyword evidence="1" id="KW-0472">Membrane</keyword>
<dbReference type="PANTHER" id="PTHR38389">
    <property type="entry name" value="DNA-DIRECTED RNA POLYMERASE SUBUNIT BETA"/>
    <property type="match status" value="1"/>
</dbReference>
<feature type="transmembrane region" description="Helical" evidence="1">
    <location>
        <begin position="99"/>
        <end position="117"/>
    </location>
</feature>
<evidence type="ECO:0000259" key="2">
    <source>
        <dbReference type="Pfam" id="PF25397"/>
    </source>
</evidence>
<dbReference type="PANTHER" id="PTHR38389:SF1">
    <property type="entry name" value="DNA-DIRECTED RNA POLYMERASE SUBUNIT BETA"/>
    <property type="match status" value="1"/>
</dbReference>
<evidence type="ECO:0000313" key="4">
    <source>
        <dbReference type="RefSeq" id="XP_010432935.2"/>
    </source>
</evidence>
<dbReference type="InterPro" id="IPR057209">
    <property type="entry name" value="DUF7887"/>
</dbReference>
<proteinExistence type="predicted"/>
<name>A0ABM0TXN6_CAMSA</name>
<feature type="transmembrane region" description="Helical" evidence="1">
    <location>
        <begin position="137"/>
        <end position="154"/>
    </location>
</feature>
<protein>
    <submittedName>
        <fullName evidence="4">Uncharacterized protein LOC104717106</fullName>
    </submittedName>
</protein>
<keyword evidence="1" id="KW-0812">Transmembrane</keyword>
<feature type="domain" description="DUF7887" evidence="2">
    <location>
        <begin position="95"/>
        <end position="156"/>
    </location>
</feature>
<organism evidence="3 4">
    <name type="scientific">Camelina sativa</name>
    <name type="common">False flax</name>
    <name type="synonym">Myagrum sativum</name>
    <dbReference type="NCBI Taxonomy" id="90675"/>
    <lineage>
        <taxon>Eukaryota</taxon>
        <taxon>Viridiplantae</taxon>
        <taxon>Streptophyta</taxon>
        <taxon>Embryophyta</taxon>
        <taxon>Tracheophyta</taxon>
        <taxon>Spermatophyta</taxon>
        <taxon>Magnoliopsida</taxon>
        <taxon>eudicotyledons</taxon>
        <taxon>Gunneridae</taxon>
        <taxon>Pentapetalae</taxon>
        <taxon>rosids</taxon>
        <taxon>malvids</taxon>
        <taxon>Brassicales</taxon>
        <taxon>Brassicaceae</taxon>
        <taxon>Camelineae</taxon>
        <taxon>Camelina</taxon>
    </lineage>
</organism>
<accession>A0ABM0TXN6</accession>
<evidence type="ECO:0000313" key="3">
    <source>
        <dbReference type="Proteomes" id="UP000694864"/>
    </source>
</evidence>
<dbReference type="RefSeq" id="XP_010432935.2">
    <property type="nucleotide sequence ID" value="XM_010434633.2"/>
</dbReference>
<keyword evidence="1" id="KW-1133">Transmembrane helix</keyword>
<gene>
    <name evidence="4" type="primary">LOC104717106</name>
</gene>
<reference evidence="4" key="2">
    <citation type="submission" date="2025-08" db="UniProtKB">
        <authorList>
            <consortium name="RefSeq"/>
        </authorList>
    </citation>
    <scope>IDENTIFICATION</scope>
    <source>
        <tissue evidence="4">Leaf</tissue>
    </source>
</reference>
<dbReference type="Pfam" id="PF25397">
    <property type="entry name" value="DUF7887"/>
    <property type="match status" value="1"/>
</dbReference>